<dbReference type="InParanoid" id="E2A3E0"/>
<feature type="compositionally biased region" description="Basic and acidic residues" evidence="1">
    <location>
        <begin position="312"/>
        <end position="327"/>
    </location>
</feature>
<dbReference type="EMBL" id="GL436428">
    <property type="protein sequence ID" value="EFN72004.1"/>
    <property type="molecule type" value="Genomic_DNA"/>
</dbReference>
<organism evidence="4">
    <name type="scientific">Camponotus floridanus</name>
    <name type="common">Florida carpenter ant</name>
    <dbReference type="NCBI Taxonomy" id="104421"/>
    <lineage>
        <taxon>Eukaryota</taxon>
        <taxon>Metazoa</taxon>
        <taxon>Ecdysozoa</taxon>
        <taxon>Arthropoda</taxon>
        <taxon>Hexapoda</taxon>
        <taxon>Insecta</taxon>
        <taxon>Pterygota</taxon>
        <taxon>Neoptera</taxon>
        <taxon>Endopterygota</taxon>
        <taxon>Hymenoptera</taxon>
        <taxon>Apocrita</taxon>
        <taxon>Aculeata</taxon>
        <taxon>Formicoidea</taxon>
        <taxon>Formicidae</taxon>
        <taxon>Formicinae</taxon>
        <taxon>Camponotus</taxon>
    </lineage>
</organism>
<feature type="compositionally biased region" description="Polar residues" evidence="1">
    <location>
        <begin position="620"/>
        <end position="630"/>
    </location>
</feature>
<evidence type="ECO:0000259" key="2">
    <source>
        <dbReference type="Pfam" id="PF12572"/>
    </source>
</evidence>
<evidence type="ECO:0000256" key="1">
    <source>
        <dbReference type="SAM" id="MobiDB-lite"/>
    </source>
</evidence>
<feature type="compositionally biased region" description="Basic and acidic residues" evidence="1">
    <location>
        <begin position="201"/>
        <end position="234"/>
    </location>
</feature>
<sequence length="732" mass="84621">MNSDSESQDSDDGRRFRFEATRKDSVAPIETADKTKTPKKKSKHKSSHCESRHYRTDRLKERLKHESNRNTDDKDLKYSEKHSKHESKSSRQEDGRNSHKDYREGRDASATNGRGYRNSNEGDVREKISRDSKRQSDRDRSIHQMQRTREHSYERNHHNERAFSEKYKSRYHERHKHHSRDRSRDRSHHSSRSIRSSNGDYRSREDQGRHDTCKKISVRENRSQDSRDYSKNIEGECSYNEACSSENTKEDSSIEIQDCKDLDLSQFDILSETGENISDGRDSASRMSSPCSRKIKLKRHDFEDQSENFASTKRENNSDEANEEKQLKVKRRNYDLASSSTNNNPSAVSDSTSSATFLVTRETLIDSVRKKTSEHYKETKMLINSDSERSNLEEKYLQCLDSLDETQLLGRNREETEFVYGPLLPPKSSSNIGITVGDKLEKTSLNSPNENKIDNNDKTASFIGPCLPPRLNNDYQNGKQEDAEDAVMIAMEADIVFGPALPPHLLQRQQSENDSQDKIIGPVLPDTVNSHKETSIELSDDDYAIGPLPVDHPALRNSRVHEQLDLRAQKIKHEGYLAETDLGNKREEWMTELPPAQAANLGLGPRKFRLRDGPDMSDRSCWTDTPAQKAQKQRDSKIKRLGEPDTEHVKEFHRKDINEKRKSEKSLLEMHQSKIAKKKKKEEKEAKQSGISMRRPFDRDIDLQVNRLDQTQKKTILMKAQLLDDRFSRGQI</sequence>
<dbReference type="InterPro" id="IPR022226">
    <property type="entry name" value="DUF3752"/>
</dbReference>
<feature type="compositionally biased region" description="Basic and acidic residues" evidence="1">
    <location>
        <begin position="120"/>
        <end position="170"/>
    </location>
</feature>
<evidence type="ECO:0000313" key="4">
    <source>
        <dbReference type="Proteomes" id="UP000000311"/>
    </source>
</evidence>
<evidence type="ECO:0000313" key="3">
    <source>
        <dbReference type="EMBL" id="EFN72004.1"/>
    </source>
</evidence>
<feature type="compositionally biased region" description="Basic and acidic residues" evidence="1">
    <location>
        <begin position="632"/>
        <end position="672"/>
    </location>
</feature>
<name>E2A3E0_CAMFO</name>
<feature type="compositionally biased region" description="Basic and acidic residues" evidence="1">
    <location>
        <begin position="11"/>
        <end position="36"/>
    </location>
</feature>
<dbReference type="Pfam" id="PF12572">
    <property type="entry name" value="DUF3752"/>
    <property type="match status" value="1"/>
</dbReference>
<proteinExistence type="predicted"/>
<dbReference type="PANTHER" id="PTHR46370">
    <property type="entry name" value="GPALPP MOTIFS-CONTAINING PROTEIN 1"/>
    <property type="match status" value="1"/>
</dbReference>
<feature type="region of interest" description="Disordered" evidence="1">
    <location>
        <begin position="1"/>
        <end position="254"/>
    </location>
</feature>
<dbReference type="PANTHER" id="PTHR46370:SF1">
    <property type="entry name" value="GPALPP MOTIFS-CONTAINING PROTEIN 1"/>
    <property type="match status" value="1"/>
</dbReference>
<feature type="region of interest" description="Disordered" evidence="1">
    <location>
        <begin position="273"/>
        <end position="292"/>
    </location>
</feature>
<dbReference type="OMA" id="DCAIGPL"/>
<reference evidence="3 4" key="1">
    <citation type="journal article" date="2010" name="Science">
        <title>Genomic comparison of the ants Camponotus floridanus and Harpegnathos saltator.</title>
        <authorList>
            <person name="Bonasio R."/>
            <person name="Zhang G."/>
            <person name="Ye C."/>
            <person name="Mutti N.S."/>
            <person name="Fang X."/>
            <person name="Qin N."/>
            <person name="Donahue G."/>
            <person name="Yang P."/>
            <person name="Li Q."/>
            <person name="Li C."/>
            <person name="Zhang P."/>
            <person name="Huang Z."/>
            <person name="Berger S.L."/>
            <person name="Reinberg D."/>
            <person name="Wang J."/>
            <person name="Liebig J."/>
        </authorList>
    </citation>
    <scope>NUCLEOTIDE SEQUENCE [LARGE SCALE GENOMIC DNA]</scope>
    <source>
        <strain evidence="4">C129</strain>
    </source>
</reference>
<protein>
    <submittedName>
        <fullName evidence="3">Uncharacterized protein KIAA1704</fullName>
    </submittedName>
</protein>
<feature type="compositionally biased region" description="Basic residues" evidence="1">
    <location>
        <begin position="37"/>
        <end position="46"/>
    </location>
</feature>
<feature type="domain" description="DUF3752" evidence="2">
    <location>
        <begin position="603"/>
        <end position="728"/>
    </location>
</feature>
<dbReference type="InterPro" id="IPR046331">
    <property type="entry name" value="GPAM1-like"/>
</dbReference>
<dbReference type="STRING" id="104421.E2A3E0"/>
<feature type="compositionally biased region" description="Polar residues" evidence="1">
    <location>
        <begin position="336"/>
        <end position="353"/>
    </location>
</feature>
<gene>
    <name evidence="3" type="ORF">EAG_13955</name>
</gene>
<feature type="compositionally biased region" description="Polar residues" evidence="1">
    <location>
        <begin position="109"/>
        <end position="119"/>
    </location>
</feature>
<feature type="compositionally biased region" description="Acidic residues" evidence="1">
    <location>
        <begin position="1"/>
        <end position="10"/>
    </location>
</feature>
<feature type="region of interest" description="Disordered" evidence="1">
    <location>
        <begin position="600"/>
        <end position="694"/>
    </location>
</feature>
<feature type="compositionally biased region" description="Basic and acidic residues" evidence="1">
    <location>
        <begin position="47"/>
        <end position="107"/>
    </location>
</feature>
<dbReference type="Proteomes" id="UP000000311">
    <property type="component" value="Unassembled WGS sequence"/>
</dbReference>
<accession>E2A3E0</accession>
<feature type="compositionally biased region" description="Basic residues" evidence="1">
    <location>
        <begin position="171"/>
        <end position="192"/>
    </location>
</feature>
<dbReference type="AlphaFoldDB" id="E2A3E0"/>
<feature type="region of interest" description="Disordered" evidence="1">
    <location>
        <begin position="302"/>
        <end position="353"/>
    </location>
</feature>
<keyword evidence="4" id="KW-1185">Reference proteome</keyword>
<dbReference type="OrthoDB" id="341477at2759"/>